<comment type="caution">
    <text evidence="2">The sequence shown here is derived from an EMBL/GenBank/DDBJ whole genome shotgun (WGS) entry which is preliminary data.</text>
</comment>
<keyword evidence="1" id="KW-0472">Membrane</keyword>
<keyword evidence="1" id="KW-0812">Transmembrane</keyword>
<feature type="non-terminal residue" evidence="2">
    <location>
        <position position="1"/>
    </location>
</feature>
<dbReference type="AlphaFoldDB" id="A0A317Z4L1"/>
<dbReference type="EMBL" id="QEIV01001682">
    <property type="protein sequence ID" value="PWZ95450.1"/>
    <property type="molecule type" value="Genomic_DNA"/>
</dbReference>
<sequence length="66" mass="7386">NSCCTALFSRSLSPSRINSLNTFLENTLFKILIVAIVTPLSIITRSNLLKSIRKSIIHDMCIGSYR</sequence>
<reference evidence="2 3" key="1">
    <citation type="journal article" date="2018" name="Vet. Microbiol.">
        <title>Clonal diversity and geographic distribution of methicillin-resistant Staphylococcus pseudintermedius from Australian animals: Discovery of novel sequence types.</title>
        <authorList>
            <person name="Worthing K.A."/>
            <person name="Abraham S."/>
            <person name="Coombs G.W."/>
            <person name="Pang S."/>
            <person name="Saputra S."/>
            <person name="Jordan D."/>
            <person name="Trott D.J."/>
            <person name="Norris J.M."/>
        </authorList>
    </citation>
    <scope>NUCLEOTIDE SEQUENCE [LARGE SCALE GENOMIC DNA]</scope>
    <source>
        <strain evidence="2 3">ST71 3</strain>
    </source>
</reference>
<evidence type="ECO:0000313" key="2">
    <source>
        <dbReference type="EMBL" id="PWZ95450.1"/>
    </source>
</evidence>
<name>A0A317Z4L1_STAPS</name>
<evidence type="ECO:0000313" key="3">
    <source>
        <dbReference type="Proteomes" id="UP000246351"/>
    </source>
</evidence>
<accession>A0A317Z4L1</accession>
<feature type="transmembrane region" description="Helical" evidence="1">
    <location>
        <begin position="28"/>
        <end position="48"/>
    </location>
</feature>
<proteinExistence type="predicted"/>
<keyword evidence="1" id="KW-1133">Transmembrane helix</keyword>
<organism evidence="2 3">
    <name type="scientific">Staphylococcus pseudintermedius</name>
    <dbReference type="NCBI Taxonomy" id="283734"/>
    <lineage>
        <taxon>Bacteria</taxon>
        <taxon>Bacillati</taxon>
        <taxon>Bacillota</taxon>
        <taxon>Bacilli</taxon>
        <taxon>Bacillales</taxon>
        <taxon>Staphylococcaceae</taxon>
        <taxon>Staphylococcus</taxon>
        <taxon>Staphylococcus intermedius group</taxon>
    </lineage>
</organism>
<evidence type="ECO:0000256" key="1">
    <source>
        <dbReference type="SAM" id="Phobius"/>
    </source>
</evidence>
<gene>
    <name evidence="2" type="ORF">DD924_15425</name>
</gene>
<protein>
    <submittedName>
        <fullName evidence="2">Uncharacterized protein</fullName>
    </submittedName>
</protein>
<dbReference type="Proteomes" id="UP000246351">
    <property type="component" value="Unassembled WGS sequence"/>
</dbReference>